<dbReference type="OrthoDB" id="6159439at2759"/>
<accession>A0A0D8XW26</accession>
<feature type="domain" description="Homeobox" evidence="7">
    <location>
        <begin position="60"/>
        <end position="105"/>
    </location>
</feature>
<dbReference type="GO" id="GO:0007420">
    <property type="term" value="P:brain development"/>
    <property type="evidence" value="ECO:0007669"/>
    <property type="project" value="TreeGrafter"/>
</dbReference>
<dbReference type="SUPFAM" id="SSF46689">
    <property type="entry name" value="Homeodomain-like"/>
    <property type="match status" value="1"/>
</dbReference>
<evidence type="ECO:0000256" key="6">
    <source>
        <dbReference type="RuleBase" id="RU000682"/>
    </source>
</evidence>
<dbReference type="GO" id="GO:0030182">
    <property type="term" value="P:neuron differentiation"/>
    <property type="evidence" value="ECO:0007669"/>
    <property type="project" value="TreeGrafter"/>
</dbReference>
<dbReference type="CDD" id="cd00086">
    <property type="entry name" value="homeodomain"/>
    <property type="match status" value="1"/>
</dbReference>
<dbReference type="PANTHER" id="PTHR24339">
    <property type="entry name" value="HOMEOBOX PROTEIN EMX-RELATED"/>
    <property type="match status" value="1"/>
</dbReference>
<evidence type="ECO:0000256" key="2">
    <source>
        <dbReference type="ARBA" id="ARBA00023125"/>
    </source>
</evidence>
<reference evidence="8 9" key="1">
    <citation type="submission" date="2013-11" db="EMBL/GenBank/DDBJ databases">
        <title>Draft genome of the bovine lungworm Dictyocaulus viviparus.</title>
        <authorList>
            <person name="Mitreva M."/>
        </authorList>
    </citation>
    <scope>NUCLEOTIDE SEQUENCE [LARGE SCALE GENOMIC DNA]</scope>
    <source>
        <strain evidence="8 9">HannoverDv2000</strain>
    </source>
</reference>
<organism evidence="8 9">
    <name type="scientific">Dictyocaulus viviparus</name>
    <name type="common">Bovine lungworm</name>
    <dbReference type="NCBI Taxonomy" id="29172"/>
    <lineage>
        <taxon>Eukaryota</taxon>
        <taxon>Metazoa</taxon>
        <taxon>Ecdysozoa</taxon>
        <taxon>Nematoda</taxon>
        <taxon>Chromadorea</taxon>
        <taxon>Rhabditida</taxon>
        <taxon>Rhabditina</taxon>
        <taxon>Rhabditomorpha</taxon>
        <taxon>Strongyloidea</taxon>
        <taxon>Metastrongylidae</taxon>
        <taxon>Dictyocaulus</taxon>
    </lineage>
</organism>
<dbReference type="Proteomes" id="UP000053766">
    <property type="component" value="Unassembled WGS sequence"/>
</dbReference>
<dbReference type="Gene3D" id="1.10.10.60">
    <property type="entry name" value="Homeodomain-like"/>
    <property type="match status" value="1"/>
</dbReference>
<dbReference type="PROSITE" id="PS50071">
    <property type="entry name" value="HOMEOBOX_2"/>
    <property type="match status" value="1"/>
</dbReference>
<protein>
    <submittedName>
        <fullName evidence="8">Homeobox domain protein</fullName>
    </submittedName>
</protein>
<dbReference type="AlphaFoldDB" id="A0A0D8XW26"/>
<keyword evidence="3 5" id="KW-0371">Homeobox</keyword>
<evidence type="ECO:0000256" key="3">
    <source>
        <dbReference type="ARBA" id="ARBA00023155"/>
    </source>
</evidence>
<dbReference type="PANTHER" id="PTHR24339:SF69">
    <property type="entry name" value="HOMEOBOX PROTEIN CEH-5"/>
    <property type="match status" value="1"/>
</dbReference>
<dbReference type="InterPro" id="IPR001356">
    <property type="entry name" value="HD"/>
</dbReference>
<evidence type="ECO:0000256" key="1">
    <source>
        <dbReference type="ARBA" id="ARBA00004123"/>
    </source>
</evidence>
<proteinExistence type="predicted"/>
<feature type="DNA-binding region" description="Homeobox" evidence="5">
    <location>
        <begin position="62"/>
        <end position="106"/>
    </location>
</feature>
<dbReference type="InterPro" id="IPR050877">
    <property type="entry name" value="EMX-VAX-Noto_Homeobox_TFs"/>
</dbReference>
<dbReference type="Pfam" id="PF00046">
    <property type="entry name" value="Homeodomain"/>
    <property type="match status" value="1"/>
</dbReference>
<evidence type="ECO:0000313" key="8">
    <source>
        <dbReference type="EMBL" id="KJH48022.1"/>
    </source>
</evidence>
<sequence>MRPPNSDFIKVLRIKVLIRSNMLSLWGTEEVTVEHNRGLRLRRANGEERILQFPIKLDLERPKRPRTIFSDYQLRILEEAFKKNDYLTGEDRLALAIRLGLSDTQFLATTNMLAMFRGIIGFVQMYNFSNYYATVCSHLKTIV</sequence>
<name>A0A0D8XW26_DICVI</name>
<keyword evidence="4 5" id="KW-0539">Nucleus</keyword>
<dbReference type="EMBL" id="KN716283">
    <property type="protein sequence ID" value="KJH48022.1"/>
    <property type="molecule type" value="Genomic_DNA"/>
</dbReference>
<comment type="subcellular location">
    <subcellularLocation>
        <location evidence="1 5 6">Nucleus</location>
    </subcellularLocation>
</comment>
<dbReference type="SMART" id="SM00389">
    <property type="entry name" value="HOX"/>
    <property type="match status" value="1"/>
</dbReference>
<evidence type="ECO:0000259" key="7">
    <source>
        <dbReference type="PROSITE" id="PS50071"/>
    </source>
</evidence>
<evidence type="ECO:0000256" key="5">
    <source>
        <dbReference type="PROSITE-ProRule" id="PRU00108"/>
    </source>
</evidence>
<reference evidence="9" key="2">
    <citation type="journal article" date="2016" name="Sci. Rep.">
        <title>Dictyocaulus viviparus genome, variome and transcriptome elucidate lungworm biology and support future intervention.</title>
        <authorList>
            <person name="McNulty S.N."/>
            <person name="Strube C."/>
            <person name="Rosa B.A."/>
            <person name="Martin J.C."/>
            <person name="Tyagi R."/>
            <person name="Choi Y.J."/>
            <person name="Wang Q."/>
            <person name="Hallsworth Pepin K."/>
            <person name="Zhang X."/>
            <person name="Ozersky P."/>
            <person name="Wilson R.K."/>
            <person name="Sternberg P.W."/>
            <person name="Gasser R.B."/>
            <person name="Mitreva M."/>
        </authorList>
    </citation>
    <scope>NUCLEOTIDE SEQUENCE [LARGE SCALE GENOMIC DNA]</scope>
    <source>
        <strain evidence="9">HannoverDv2000</strain>
    </source>
</reference>
<dbReference type="GO" id="GO:0000978">
    <property type="term" value="F:RNA polymerase II cis-regulatory region sequence-specific DNA binding"/>
    <property type="evidence" value="ECO:0007669"/>
    <property type="project" value="TreeGrafter"/>
</dbReference>
<keyword evidence="9" id="KW-1185">Reference proteome</keyword>
<evidence type="ECO:0000313" key="9">
    <source>
        <dbReference type="Proteomes" id="UP000053766"/>
    </source>
</evidence>
<dbReference type="GO" id="GO:0005634">
    <property type="term" value="C:nucleus"/>
    <property type="evidence" value="ECO:0007669"/>
    <property type="project" value="UniProtKB-SubCell"/>
</dbReference>
<dbReference type="STRING" id="29172.A0A0D8XW26"/>
<dbReference type="GO" id="GO:0000981">
    <property type="term" value="F:DNA-binding transcription factor activity, RNA polymerase II-specific"/>
    <property type="evidence" value="ECO:0007669"/>
    <property type="project" value="TreeGrafter"/>
</dbReference>
<dbReference type="InterPro" id="IPR009057">
    <property type="entry name" value="Homeodomain-like_sf"/>
</dbReference>
<gene>
    <name evidence="8" type="ORF">DICVIV_05867</name>
</gene>
<keyword evidence="2 5" id="KW-0238">DNA-binding</keyword>
<evidence type="ECO:0000256" key="4">
    <source>
        <dbReference type="ARBA" id="ARBA00023242"/>
    </source>
</evidence>